<organism evidence="5 6">
    <name type="scientific">Methanocorpusculum labreanum (strain ATCC 43576 / DSM 4855 / Z)</name>
    <dbReference type="NCBI Taxonomy" id="410358"/>
    <lineage>
        <taxon>Archaea</taxon>
        <taxon>Methanobacteriati</taxon>
        <taxon>Methanobacteriota</taxon>
        <taxon>Stenosarchaea group</taxon>
        <taxon>Methanomicrobia</taxon>
        <taxon>Methanomicrobiales</taxon>
        <taxon>Methanocorpusculaceae</taxon>
        <taxon>Methanocorpusculum</taxon>
    </lineage>
</organism>
<dbReference type="InterPro" id="IPR036525">
    <property type="entry name" value="Tubulin/FtsZ_GTPase_sf"/>
</dbReference>
<dbReference type="PANTHER" id="PTHR30314:SF3">
    <property type="entry name" value="MITOCHONDRIAL DIVISION PROTEIN FSZA"/>
    <property type="match status" value="1"/>
</dbReference>
<feature type="compositionally biased region" description="Basic and acidic residues" evidence="3">
    <location>
        <begin position="516"/>
        <end position="538"/>
    </location>
</feature>
<name>A2SPJ1_METLZ</name>
<dbReference type="RefSeq" id="WP_011832448.1">
    <property type="nucleotide sequence ID" value="NC_008942.1"/>
</dbReference>
<dbReference type="Gene3D" id="3.40.50.1440">
    <property type="entry name" value="Tubulin/FtsZ, GTPase domain"/>
    <property type="match status" value="1"/>
</dbReference>
<dbReference type="KEGG" id="mla:Mlab_0069"/>
<dbReference type="STRING" id="410358.Mlab_0069"/>
<dbReference type="GO" id="GO:0051301">
    <property type="term" value="P:cell division"/>
    <property type="evidence" value="ECO:0007669"/>
    <property type="project" value="UniProtKB-KW"/>
</dbReference>
<accession>A2SPJ1</accession>
<sequence>MRALLIGVGGAGCRIVETLSRHDAKSGVKSVRSYVFDADRDLISRLSGIPAANRMVLTPSDPVKSVNDKGTDFDTGHLASCFQDAGVDEIDAIFVCAGLGGRMAELVPEFVKQVSAAFPDPVFTILTLPGRNEGIKVSAHASETLEAIREITSASLLFDNETWYTRITEDVSLAAEKDGVITKPKIEELYARLNEDLAARIGLLLRAGEFGLKGVESAEVVLDAGEILNTLTGMDLVAIGYAVEKLPTAWSSFMKRLRVEEYLLTEGHLRTSRIVELAKKAVYEEISVPCDLTSADKALILISGPSKELSMKGFQTVRKWIDRSIRGLEMRAGDYPVKSTKYVGVIIVLAGIQNVPRVAELDEIRSIYEAEQNKVYGFEEIAASPIPLLSMAKDEVIFEDDIVDLAEMPNKPDDLQNGDFMEFEDEDMFEESIVVEQASDSEDDLFEIDPVIIQTKPVRTPVAAPPKKASPKKKDPQILVGGAKKVQKIDNTIPLPKREKKDDNVLSGKANVGGSDKPKEMYGCERKPAVGTRKRPDASEAGVLEGSLSEIRGRQRPKETDGYIRMADTKRPKDTVDEKIKMSAYARPNDTDGSIRAGSSKRPKDDTAGIHLQGNKIARDVDRPIRVTSIPLPKNIDGKIEPKKKKQI</sequence>
<dbReference type="PANTHER" id="PTHR30314">
    <property type="entry name" value="CELL DIVISION PROTEIN FTSZ-RELATED"/>
    <property type="match status" value="1"/>
</dbReference>
<protein>
    <submittedName>
        <fullName evidence="5">Cell division GTPase-like protein</fullName>
    </submittedName>
</protein>
<dbReference type="eggNOG" id="arCOG02202">
    <property type="taxonomic scope" value="Archaea"/>
</dbReference>
<dbReference type="GO" id="GO:0003924">
    <property type="term" value="F:GTPase activity"/>
    <property type="evidence" value="ECO:0007669"/>
    <property type="project" value="InterPro"/>
</dbReference>
<keyword evidence="5" id="KW-0131">Cell cycle</keyword>
<feature type="region of interest" description="Disordered" evidence="3">
    <location>
        <begin position="458"/>
        <end position="617"/>
    </location>
</feature>
<keyword evidence="5" id="KW-0132">Cell division</keyword>
<dbReference type="Pfam" id="PF21011">
    <property type="entry name" value="CetZ_C"/>
    <property type="match status" value="1"/>
</dbReference>
<dbReference type="GeneID" id="4796032"/>
<dbReference type="Gene3D" id="3.30.1330.20">
    <property type="entry name" value="Tubulin/FtsZ, C-terminal domain"/>
    <property type="match status" value="1"/>
</dbReference>
<dbReference type="GO" id="GO:0005737">
    <property type="term" value="C:cytoplasm"/>
    <property type="evidence" value="ECO:0007669"/>
    <property type="project" value="TreeGrafter"/>
</dbReference>
<dbReference type="OrthoDB" id="329751at2157"/>
<evidence type="ECO:0000313" key="5">
    <source>
        <dbReference type="EMBL" id="ABN06247.1"/>
    </source>
</evidence>
<evidence type="ECO:0000313" key="6">
    <source>
        <dbReference type="Proteomes" id="UP000000365"/>
    </source>
</evidence>
<evidence type="ECO:0000259" key="4">
    <source>
        <dbReference type="Pfam" id="PF21011"/>
    </source>
</evidence>
<dbReference type="InterPro" id="IPR048737">
    <property type="entry name" value="CetZ_C"/>
</dbReference>
<evidence type="ECO:0000256" key="3">
    <source>
        <dbReference type="SAM" id="MobiDB-lite"/>
    </source>
</evidence>
<dbReference type="InterPro" id="IPR045061">
    <property type="entry name" value="FtsZ/CetZ"/>
</dbReference>
<keyword evidence="1" id="KW-0547">Nucleotide-binding</keyword>
<dbReference type="CDD" id="cd02202">
    <property type="entry name" value="CetZ_tubulin-like"/>
    <property type="match status" value="1"/>
</dbReference>
<dbReference type="GO" id="GO:0032153">
    <property type="term" value="C:cell division site"/>
    <property type="evidence" value="ECO:0007669"/>
    <property type="project" value="TreeGrafter"/>
</dbReference>
<dbReference type="HOGENOM" id="CLU_015344_0_0_2"/>
<proteinExistence type="predicted"/>
<evidence type="ECO:0000256" key="1">
    <source>
        <dbReference type="ARBA" id="ARBA00022741"/>
    </source>
</evidence>
<dbReference type="Proteomes" id="UP000000365">
    <property type="component" value="Chromosome"/>
</dbReference>
<reference evidence="5 6" key="1">
    <citation type="journal article" date="2009" name="Stand. Genomic Sci.">
        <title>Complete genome sequence of Methanocorpusculum labreanum type strain Z.</title>
        <authorList>
            <person name="Anderson I.J."/>
            <person name="Sieprawska-Lupa M."/>
            <person name="Goltsman E."/>
            <person name="Lapidus A."/>
            <person name="Copeland A."/>
            <person name="Glavina Del Rio T."/>
            <person name="Tice H."/>
            <person name="Dalin E."/>
            <person name="Barry K."/>
            <person name="Pitluck S."/>
            <person name="Hauser L."/>
            <person name="Land M."/>
            <person name="Lucas S."/>
            <person name="Richardson P."/>
            <person name="Whitman W.B."/>
            <person name="Kyrpides N.C."/>
        </authorList>
    </citation>
    <scope>NUCLEOTIDE SEQUENCE [LARGE SCALE GENOMIC DNA]</scope>
    <source>
        <strain evidence="6">ATCC 43576 / DSM 4855 / Z</strain>
    </source>
</reference>
<dbReference type="EMBL" id="CP000559">
    <property type="protein sequence ID" value="ABN06247.1"/>
    <property type="molecule type" value="Genomic_DNA"/>
</dbReference>
<keyword evidence="2" id="KW-0342">GTP-binding</keyword>
<feature type="compositionally biased region" description="Basic and acidic residues" evidence="3">
    <location>
        <begin position="551"/>
        <end position="581"/>
    </location>
</feature>
<dbReference type="SUPFAM" id="SSF52490">
    <property type="entry name" value="Tubulin nucleotide-binding domain-like"/>
    <property type="match status" value="1"/>
</dbReference>
<dbReference type="InterPro" id="IPR037103">
    <property type="entry name" value="Tubulin/FtsZ-like_C"/>
</dbReference>
<feature type="domain" description="Tubulin-like CetZ C-terminal" evidence="4">
    <location>
        <begin position="186"/>
        <end position="363"/>
    </location>
</feature>
<dbReference type="GO" id="GO:0005525">
    <property type="term" value="F:GTP binding"/>
    <property type="evidence" value="ECO:0007669"/>
    <property type="project" value="UniProtKB-KW"/>
</dbReference>
<dbReference type="AlphaFoldDB" id="A2SPJ1"/>
<gene>
    <name evidence="5" type="ordered locus">Mlab_0069</name>
</gene>
<evidence type="ECO:0000256" key="2">
    <source>
        <dbReference type="ARBA" id="ARBA00023134"/>
    </source>
</evidence>
<keyword evidence="6" id="KW-1185">Reference proteome</keyword>